<evidence type="ECO:0000256" key="2">
    <source>
        <dbReference type="ARBA" id="ARBA00023125"/>
    </source>
</evidence>
<dbReference type="Proteomes" id="UP001156882">
    <property type="component" value="Unassembled WGS sequence"/>
</dbReference>
<keyword evidence="3" id="KW-0802">TPR repeat</keyword>
<dbReference type="Pfam" id="PF03704">
    <property type="entry name" value="BTAD"/>
    <property type="match status" value="1"/>
</dbReference>
<dbReference type="Gene3D" id="1.25.40.10">
    <property type="entry name" value="Tetratricopeptide repeat domain"/>
    <property type="match status" value="2"/>
</dbReference>
<comment type="similarity">
    <text evidence="1">Belongs to the AfsR/DnrI/RedD regulatory family.</text>
</comment>
<dbReference type="EMBL" id="BSPC01000007">
    <property type="protein sequence ID" value="GLS17988.1"/>
    <property type="molecule type" value="Genomic_DNA"/>
</dbReference>
<dbReference type="SMART" id="SM00028">
    <property type="entry name" value="TPR"/>
    <property type="match status" value="5"/>
</dbReference>
<evidence type="ECO:0000313" key="6">
    <source>
        <dbReference type="EMBL" id="GLS17988.1"/>
    </source>
</evidence>
<dbReference type="SUPFAM" id="SSF46894">
    <property type="entry name" value="C-terminal effector domain of the bipartite response regulators"/>
    <property type="match status" value="1"/>
</dbReference>
<evidence type="ECO:0000259" key="5">
    <source>
        <dbReference type="PROSITE" id="PS51755"/>
    </source>
</evidence>
<dbReference type="InterPro" id="IPR016032">
    <property type="entry name" value="Sig_transdc_resp-reg_C-effctor"/>
</dbReference>
<dbReference type="SMART" id="SM01043">
    <property type="entry name" value="BTAD"/>
    <property type="match status" value="1"/>
</dbReference>
<dbReference type="InterPro" id="IPR036388">
    <property type="entry name" value="WH-like_DNA-bd_sf"/>
</dbReference>
<dbReference type="SUPFAM" id="SSF48452">
    <property type="entry name" value="TPR-like"/>
    <property type="match status" value="1"/>
</dbReference>
<evidence type="ECO:0000256" key="1">
    <source>
        <dbReference type="ARBA" id="ARBA00005820"/>
    </source>
</evidence>
<reference evidence="7" key="1">
    <citation type="journal article" date="2019" name="Int. J. Syst. Evol. Microbiol.">
        <title>The Global Catalogue of Microorganisms (GCM) 10K type strain sequencing project: providing services to taxonomists for standard genome sequencing and annotation.</title>
        <authorList>
            <consortium name="The Broad Institute Genomics Platform"/>
            <consortium name="The Broad Institute Genome Sequencing Center for Infectious Disease"/>
            <person name="Wu L."/>
            <person name="Ma J."/>
        </authorList>
    </citation>
    <scope>NUCLEOTIDE SEQUENCE [LARGE SCALE GENOMIC DNA]</scope>
    <source>
        <strain evidence="7">NBRC 101365</strain>
    </source>
</reference>
<name>A0ABQ6CC80_9HYPH</name>
<dbReference type="InterPro" id="IPR011990">
    <property type="entry name" value="TPR-like_helical_dom_sf"/>
</dbReference>
<keyword evidence="7" id="KW-1185">Reference proteome</keyword>
<protein>
    <recommendedName>
        <fullName evidence="5">OmpR/PhoB-type domain-containing protein</fullName>
    </recommendedName>
</protein>
<dbReference type="Gene3D" id="3.40.50.10070">
    <property type="entry name" value="TolB, N-terminal domain"/>
    <property type="match status" value="1"/>
</dbReference>
<comment type="caution">
    <text evidence="6">The sequence shown here is derived from an EMBL/GenBank/DDBJ whole genome shotgun (WGS) entry which is preliminary data.</text>
</comment>
<dbReference type="Gene3D" id="1.10.10.10">
    <property type="entry name" value="Winged helix-like DNA-binding domain superfamily/Winged helix DNA-binding domain"/>
    <property type="match status" value="1"/>
</dbReference>
<proteinExistence type="inferred from homology"/>
<dbReference type="PANTHER" id="PTHR35807">
    <property type="entry name" value="TRANSCRIPTIONAL REGULATOR REDD-RELATED"/>
    <property type="match status" value="1"/>
</dbReference>
<dbReference type="InterPro" id="IPR001867">
    <property type="entry name" value="OmpR/PhoB-type_DNA-bd"/>
</dbReference>
<dbReference type="InterPro" id="IPR019734">
    <property type="entry name" value="TPR_rpt"/>
</dbReference>
<sequence>MEHPSRKAMALLAYLAMRADEHISRGHLATLLWGDSGEEQARANLRQTLSQLRKLFQDAGRDPIMVPFDKVVLHSEGIQIDARAVLNGLGDQELGALAARPAFLEGFFVSAPEFENWMISQRSMIQSRLISRLEQAAGSASEQGQYSAAAAHLSAALAMDPLQEKMHRDLMQALVAQGRADEALSQYERCQKILARELGIEPDMQTRKLASEVRARRLATRREAPSGVDQDKAEGALTLKDSALAGPAHGERLTIAVPPFVSLNGDAELDCLSRMLSEDIIATLTHWQLFSVQSRTASLQANGTETLGQSIEVNPKARYIVEGSVRRMDGFIRIAVKLIDTEAGHHVWAEHFDCGTADVSRAHDQLVSRIVGTLVGRTEVAAAERANRRAPASLAAHECVLQGNALPWDDPTGAAEAIRLFSKAIEIDPGYGLAHALLACIRLKWWKNEPGEDDASLNEAYRLARKAVELDNSESTCFATLGIVCLFKRSFDIALQHLRRALELNPNNQWNTADMGTLLMHSEQPEAALVYFDRARQIDPYLDPPWYWFGVGMANMLLHRYREAIIAFDRSPIRTYRRAALMAGCHARLGDAKQAAALIGECLALRPGFRISMLLAKEPFKNPADAAHIAECLEMAGLPA</sequence>
<evidence type="ECO:0000256" key="3">
    <source>
        <dbReference type="PROSITE-ProRule" id="PRU00339"/>
    </source>
</evidence>
<dbReference type="SMART" id="SM00862">
    <property type="entry name" value="Trans_reg_C"/>
    <property type="match status" value="1"/>
</dbReference>
<evidence type="ECO:0000256" key="4">
    <source>
        <dbReference type="PROSITE-ProRule" id="PRU01091"/>
    </source>
</evidence>
<dbReference type="Pfam" id="PF00486">
    <property type="entry name" value="Trans_reg_C"/>
    <property type="match status" value="1"/>
</dbReference>
<dbReference type="PROSITE" id="PS51755">
    <property type="entry name" value="OMPR_PHOB"/>
    <property type="match status" value="1"/>
</dbReference>
<feature type="DNA-binding region" description="OmpR/PhoB-type" evidence="4">
    <location>
        <begin position="1"/>
        <end position="82"/>
    </location>
</feature>
<feature type="repeat" description="TPR" evidence="3">
    <location>
        <begin position="475"/>
        <end position="508"/>
    </location>
</feature>
<dbReference type="InterPro" id="IPR051677">
    <property type="entry name" value="AfsR-DnrI-RedD_regulator"/>
</dbReference>
<organism evidence="6 7">
    <name type="scientific">Labrys miyagiensis</name>
    <dbReference type="NCBI Taxonomy" id="346912"/>
    <lineage>
        <taxon>Bacteria</taxon>
        <taxon>Pseudomonadati</taxon>
        <taxon>Pseudomonadota</taxon>
        <taxon>Alphaproteobacteria</taxon>
        <taxon>Hyphomicrobiales</taxon>
        <taxon>Xanthobacteraceae</taxon>
        <taxon>Labrys</taxon>
    </lineage>
</organism>
<accession>A0ABQ6CC80</accession>
<dbReference type="InterPro" id="IPR005158">
    <property type="entry name" value="BTAD"/>
</dbReference>
<keyword evidence="2 4" id="KW-0238">DNA-binding</keyword>
<dbReference type="PROSITE" id="PS50005">
    <property type="entry name" value="TPR"/>
    <property type="match status" value="1"/>
</dbReference>
<gene>
    <name evidence="6" type="ORF">GCM10007874_10040</name>
</gene>
<evidence type="ECO:0000313" key="7">
    <source>
        <dbReference type="Proteomes" id="UP001156882"/>
    </source>
</evidence>
<feature type="domain" description="OmpR/PhoB-type" evidence="5">
    <location>
        <begin position="1"/>
        <end position="82"/>
    </location>
</feature>